<reference evidence="1" key="2">
    <citation type="submission" date="2019-06" db="EMBL/GenBank/DDBJ databases">
        <title>Genomics analysis of Aphanomyces spp. identifies a new class of oomycete effector associated with host adaptation.</title>
        <authorList>
            <person name="Gaulin E."/>
        </authorList>
    </citation>
    <scope>NUCLEOTIDE SEQUENCE</scope>
    <source>
        <strain evidence="1">CBS 578.67</strain>
    </source>
</reference>
<dbReference type="GO" id="GO:0031267">
    <property type="term" value="F:small GTPase binding"/>
    <property type="evidence" value="ECO:0007669"/>
    <property type="project" value="TreeGrafter"/>
</dbReference>
<dbReference type="GO" id="GO:0005634">
    <property type="term" value="C:nucleus"/>
    <property type="evidence" value="ECO:0007669"/>
    <property type="project" value="TreeGrafter"/>
</dbReference>
<dbReference type="GO" id="GO:0005096">
    <property type="term" value="F:GTPase activator activity"/>
    <property type="evidence" value="ECO:0007669"/>
    <property type="project" value="InterPro"/>
</dbReference>
<organism evidence="2 3">
    <name type="scientific">Aphanomyces stellatus</name>
    <dbReference type="NCBI Taxonomy" id="120398"/>
    <lineage>
        <taxon>Eukaryota</taxon>
        <taxon>Sar</taxon>
        <taxon>Stramenopiles</taxon>
        <taxon>Oomycota</taxon>
        <taxon>Saprolegniomycetes</taxon>
        <taxon>Saprolegniales</taxon>
        <taxon>Verrucalvaceae</taxon>
        <taxon>Aphanomyces</taxon>
    </lineage>
</organism>
<dbReference type="AlphaFoldDB" id="A0A485K8Y6"/>
<sequence>MMPKLPPVLTQLVAEFIPDTATFFALLDAFHDTDALAPFRPLWLLGRMHLRTALWPRLRLLPHTYDLHLAHLQLQAVHLHPYIEFHCAVASRLPPNWASHLIPSPDRVLSCIGCPTHLPPGVLWSLTNLARIPITHITWTTPTTHLNDYDSPHRHLQPSYEVLKTLVSLPHLVSLHLDNTHVPSLAPILAYVATSSKVVDLSLTHITLLHTGGSCFHDITRPMLDHLVAWLTTHPVRSLALSHWILDNVDPTPFYNTWSTCKTLSRLCIRCTRLRQLRTHVFSCPISMHHLALDRCNLVAKDMPALASGLYHSKIDQLELSRNAIGDKGCRRLFDALPRGSRLTHLHLDNVELSPFGVVFMVRVIAKSMHLRSLSLAHNRVDGQSARALIAAMTRRRCEDMRTLCLDGNTLVVHDSKVTYTQALAKKSGIDLHLK</sequence>
<dbReference type="GO" id="GO:0006913">
    <property type="term" value="P:nucleocytoplasmic transport"/>
    <property type="evidence" value="ECO:0007669"/>
    <property type="project" value="TreeGrafter"/>
</dbReference>
<evidence type="ECO:0000313" key="3">
    <source>
        <dbReference type="Proteomes" id="UP000332933"/>
    </source>
</evidence>
<dbReference type="InterPro" id="IPR032675">
    <property type="entry name" value="LRR_dom_sf"/>
</dbReference>
<dbReference type="PANTHER" id="PTHR24113:SF15">
    <property type="entry name" value="NACHT DOMAIN-CONTAINING PROTEIN"/>
    <property type="match status" value="1"/>
</dbReference>
<name>A0A485K8Y6_9STRA</name>
<keyword evidence="3" id="KW-1185">Reference proteome</keyword>
<dbReference type="SUPFAM" id="SSF52047">
    <property type="entry name" value="RNI-like"/>
    <property type="match status" value="1"/>
</dbReference>
<dbReference type="GO" id="GO:0048471">
    <property type="term" value="C:perinuclear region of cytoplasm"/>
    <property type="evidence" value="ECO:0007669"/>
    <property type="project" value="TreeGrafter"/>
</dbReference>
<evidence type="ECO:0000313" key="1">
    <source>
        <dbReference type="EMBL" id="KAF0719692.1"/>
    </source>
</evidence>
<reference evidence="2 3" key="1">
    <citation type="submission" date="2019-03" db="EMBL/GenBank/DDBJ databases">
        <authorList>
            <person name="Gaulin E."/>
            <person name="Dumas B."/>
        </authorList>
    </citation>
    <scope>NUCLEOTIDE SEQUENCE [LARGE SCALE GENOMIC DNA]</scope>
    <source>
        <strain evidence="2">CBS 568.67</strain>
    </source>
</reference>
<proteinExistence type="predicted"/>
<dbReference type="GO" id="GO:0005829">
    <property type="term" value="C:cytosol"/>
    <property type="evidence" value="ECO:0007669"/>
    <property type="project" value="TreeGrafter"/>
</dbReference>
<dbReference type="InterPro" id="IPR027038">
    <property type="entry name" value="RanGap"/>
</dbReference>
<protein>
    <submittedName>
        <fullName evidence="2">Aste57867_858 protein</fullName>
    </submittedName>
</protein>
<accession>A0A485K8Y6</accession>
<dbReference type="EMBL" id="CAADRA010000053">
    <property type="protein sequence ID" value="VFT78082.1"/>
    <property type="molecule type" value="Genomic_DNA"/>
</dbReference>
<dbReference type="PANTHER" id="PTHR24113">
    <property type="entry name" value="RAN GTPASE-ACTIVATING PROTEIN 1"/>
    <property type="match status" value="1"/>
</dbReference>
<dbReference type="OrthoDB" id="188902at2759"/>
<gene>
    <name evidence="2" type="primary">Aste57867_858</name>
    <name evidence="1" type="ORF">As57867_000857</name>
    <name evidence="2" type="ORF">ASTE57867_858</name>
</gene>
<dbReference type="EMBL" id="VJMH01000053">
    <property type="protein sequence ID" value="KAF0719692.1"/>
    <property type="molecule type" value="Genomic_DNA"/>
</dbReference>
<dbReference type="Gene3D" id="3.80.10.10">
    <property type="entry name" value="Ribonuclease Inhibitor"/>
    <property type="match status" value="1"/>
</dbReference>
<evidence type="ECO:0000313" key="2">
    <source>
        <dbReference type="EMBL" id="VFT78082.1"/>
    </source>
</evidence>
<dbReference type="Proteomes" id="UP000332933">
    <property type="component" value="Unassembled WGS sequence"/>
</dbReference>